<keyword evidence="8 9" id="KW-0472">Membrane</keyword>
<protein>
    <recommendedName>
        <fullName evidence="9">V-type proton ATPase subunit a</fullName>
    </recommendedName>
</protein>
<evidence type="ECO:0000256" key="11">
    <source>
        <dbReference type="SAM" id="MobiDB-lite"/>
    </source>
</evidence>
<feature type="transmembrane region" description="Helical" evidence="9">
    <location>
        <begin position="600"/>
        <end position="621"/>
    </location>
</feature>
<evidence type="ECO:0000256" key="9">
    <source>
        <dbReference type="RuleBase" id="RU361189"/>
    </source>
</evidence>
<comment type="subcellular location">
    <subcellularLocation>
        <location evidence="1">Membrane</location>
        <topology evidence="1">Multi-pass membrane protein</topology>
    </subcellularLocation>
</comment>
<organism evidence="12">
    <name type="scientific">Ostreococcus sp. 'lucimarinus'</name>
    <dbReference type="NCBI Taxonomy" id="242159"/>
    <lineage>
        <taxon>Eukaryota</taxon>
        <taxon>Viridiplantae</taxon>
        <taxon>Chlorophyta</taxon>
        <taxon>Mamiellophyceae</taxon>
        <taxon>Mamiellales</taxon>
        <taxon>Bathycoccaceae</taxon>
        <taxon>Ostreococcus</taxon>
    </lineage>
</organism>
<feature type="compositionally biased region" description="Basic and acidic residues" evidence="11">
    <location>
        <begin position="145"/>
        <end position="167"/>
    </location>
</feature>
<dbReference type="PANTHER" id="PTHR11629">
    <property type="entry name" value="VACUOLAR PROTON ATPASES"/>
    <property type="match status" value="1"/>
</dbReference>
<keyword evidence="7 9" id="KW-0406">Ion transport</keyword>
<dbReference type="EMBL" id="HBDX01007468">
    <property type="protein sequence ID" value="CAD8225689.1"/>
    <property type="molecule type" value="Transcribed_RNA"/>
</dbReference>
<reference evidence="12" key="1">
    <citation type="submission" date="2021-01" db="EMBL/GenBank/DDBJ databases">
        <authorList>
            <person name="Corre E."/>
            <person name="Pelletier E."/>
            <person name="Niang G."/>
            <person name="Scheremetjew M."/>
            <person name="Finn R."/>
            <person name="Kale V."/>
            <person name="Holt S."/>
            <person name="Cochrane G."/>
            <person name="Meng A."/>
            <person name="Brown T."/>
            <person name="Cohen L."/>
        </authorList>
    </citation>
    <scope>NUCLEOTIDE SEQUENCE</scope>
    <source>
        <strain evidence="12">Clade-A-BCC118000</strain>
    </source>
</reference>
<feature type="region of interest" description="Disordered" evidence="11">
    <location>
        <begin position="145"/>
        <end position="198"/>
    </location>
</feature>
<dbReference type="PANTHER" id="PTHR11629:SF63">
    <property type="entry name" value="V-TYPE PROTON ATPASE SUBUNIT A"/>
    <property type="match status" value="1"/>
</dbReference>
<dbReference type="Pfam" id="PF01496">
    <property type="entry name" value="V_ATPase_I"/>
    <property type="match status" value="1"/>
</dbReference>
<proteinExistence type="inferred from homology"/>
<evidence type="ECO:0000256" key="5">
    <source>
        <dbReference type="ARBA" id="ARBA00022781"/>
    </source>
</evidence>
<comment type="similarity">
    <text evidence="2 9">Belongs to the V-ATPase 116 kDa subunit family.</text>
</comment>
<feature type="transmembrane region" description="Helical" evidence="9">
    <location>
        <begin position="633"/>
        <end position="653"/>
    </location>
</feature>
<evidence type="ECO:0000256" key="2">
    <source>
        <dbReference type="ARBA" id="ARBA00009904"/>
    </source>
</evidence>
<evidence type="ECO:0000256" key="1">
    <source>
        <dbReference type="ARBA" id="ARBA00004141"/>
    </source>
</evidence>
<feature type="transmembrane region" description="Helical" evidence="9">
    <location>
        <begin position="512"/>
        <end position="530"/>
    </location>
</feature>
<evidence type="ECO:0000256" key="8">
    <source>
        <dbReference type="ARBA" id="ARBA00023136"/>
    </source>
</evidence>
<dbReference type="AlphaFoldDB" id="A0A7R9T6I2"/>
<evidence type="ECO:0000256" key="10">
    <source>
        <dbReference type="SAM" id="Coils"/>
    </source>
</evidence>
<evidence type="ECO:0000313" key="12">
    <source>
        <dbReference type="EMBL" id="CAD8225689.1"/>
    </source>
</evidence>
<feature type="transmembrane region" description="Helical" evidence="9">
    <location>
        <begin position="468"/>
        <end position="491"/>
    </location>
</feature>
<comment type="function">
    <text evidence="9">Essential component of the vacuolar proton pump (V-ATPase), a multimeric enzyme that catalyzes the translocation of protons across the membranes. Required for assembly and activity of the V-ATPase.</text>
</comment>
<feature type="coiled-coil region" evidence="10">
    <location>
        <begin position="105"/>
        <end position="132"/>
    </location>
</feature>
<dbReference type="InterPro" id="IPR026028">
    <property type="entry name" value="V-type_ATPase_116kDa_su_euka"/>
</dbReference>
<keyword evidence="6 9" id="KW-1133">Transmembrane helix</keyword>
<keyword evidence="3 9" id="KW-0813">Transport</keyword>
<dbReference type="GO" id="GO:0000220">
    <property type="term" value="C:vacuolar proton-transporting V-type ATPase, V0 domain"/>
    <property type="evidence" value="ECO:0007669"/>
    <property type="project" value="InterPro"/>
</dbReference>
<dbReference type="InterPro" id="IPR002490">
    <property type="entry name" value="V-ATPase_116kDa_su"/>
</dbReference>
<dbReference type="GO" id="GO:0046961">
    <property type="term" value="F:proton-transporting ATPase activity, rotational mechanism"/>
    <property type="evidence" value="ECO:0007669"/>
    <property type="project" value="InterPro"/>
</dbReference>
<dbReference type="GO" id="GO:0007035">
    <property type="term" value="P:vacuolar acidification"/>
    <property type="evidence" value="ECO:0007669"/>
    <property type="project" value="TreeGrafter"/>
</dbReference>
<evidence type="ECO:0000256" key="7">
    <source>
        <dbReference type="ARBA" id="ARBA00023065"/>
    </source>
</evidence>
<feature type="transmembrane region" description="Helical" evidence="9">
    <location>
        <begin position="702"/>
        <end position="720"/>
    </location>
</feature>
<keyword evidence="10" id="KW-0175">Coiled coil</keyword>
<accession>A0A7R9T6I2</accession>
<evidence type="ECO:0000256" key="6">
    <source>
        <dbReference type="ARBA" id="ARBA00022989"/>
    </source>
</evidence>
<keyword evidence="4 9" id="KW-0812">Transmembrane</keyword>
<dbReference type="PIRSF" id="PIRSF001293">
    <property type="entry name" value="ATP6V0A1"/>
    <property type="match status" value="1"/>
</dbReference>
<evidence type="ECO:0000256" key="4">
    <source>
        <dbReference type="ARBA" id="ARBA00022692"/>
    </source>
</evidence>
<sequence length="899" mass="99267">MELFRSERMSLARVIVPEEAARDTIERVGELGVMQFQDLNSDTPAFKRAYSTQIRRADELLRRLRYFRDEARRATIAVARSRRRNATGRGSGATTTTTDELDHVTEELERDLAQALKNYERLMRTHSELMELQLVLEKAGGIFEESRADGGGRGGGDVDFRGTRSYDDVEGGGESLLPVASGGVGAATERRGEMGSRSGSYLEMAELDAAGSSGRGGDGASASSNSAAGASAVRLGFITGVILTNKVISFERILFRATRGNMFLKQSQILGTVVDPTTGEKCEKTVCVVFFAGERAREKIIKICEAFNVNRYPFPEDYTRQRQMYAECTARLVELQSTLDASTQHRDDVLRKVGDSLEDWIQIVLREKAIYHTMSMCSVDVTRKVLVAQAWIPDYALSSVQTALTDANHSSLASVGTIFQQIETKESPPTHFQTNKVTSVFQGIVDAYGVASYREVNPTVFTIVTFPFLFAVMFGDFGHGFLMLFAALYLVMNEKKLAASGLNEIIQMAFDGRYAILLMSIFSIYTGLLYNECFSVPMNWFGASKYVCDPNDPTASTTCDSAYKTGLVNNGDGAYAFGVDPIWHGSRSELPFLNSLKMKMSILMGVTQMMLGIFMSFLNQVYTNDKLSMYCEFFPQVIFLGALFGYLSLLILIKWCTPGSTADLYHVMIYMFLSPGNVDCAGEGEYGGPGCPENVLFPGQAGFQNFLLFLAFVAVPVMLFPKPYILKKRHEASRGGVRRGGVRYARLDAEDDDDEAFLQASDAENSSPSAEEEEEFDFGEIMVHQGIHTIEFVLGAVSNTASYLRLWALSLAHAQLSAVFWDRVFMGAVASGNVVAIVMGFAVWAFATIGVLMLMESLSAFLHALRLHWVEFNNKFFKGAGYAFVPFTFVGLSDKSDDA</sequence>
<feature type="transmembrane region" description="Helical" evidence="9">
    <location>
        <begin position="833"/>
        <end position="855"/>
    </location>
</feature>
<dbReference type="GO" id="GO:0051117">
    <property type="term" value="F:ATPase binding"/>
    <property type="evidence" value="ECO:0007669"/>
    <property type="project" value="TreeGrafter"/>
</dbReference>
<evidence type="ECO:0000256" key="3">
    <source>
        <dbReference type="ARBA" id="ARBA00022448"/>
    </source>
</evidence>
<name>A0A7R9T6I2_9CHLO</name>
<gene>
    <name evidence="12" type="ORF">OLUC0939_LOCUS6429</name>
</gene>
<keyword evidence="5 9" id="KW-0375">Hydrogen ion transport</keyword>